<dbReference type="RefSeq" id="WP_084081928.1">
    <property type="nucleotide sequence ID" value="NZ_FRBW01000002.1"/>
</dbReference>
<comment type="similarity">
    <text evidence="1">Belongs to the LysR transcriptional regulatory family.</text>
</comment>
<dbReference type="InterPro" id="IPR036388">
    <property type="entry name" value="WH-like_DNA-bd_sf"/>
</dbReference>
<evidence type="ECO:0000313" key="7">
    <source>
        <dbReference type="EMBL" id="SHM24703.1"/>
    </source>
</evidence>
<keyword evidence="8" id="KW-1185">Reference proteome</keyword>
<organism evidence="7 8">
    <name type="scientific">Roseibium suaedae</name>
    <dbReference type="NCBI Taxonomy" id="735517"/>
    <lineage>
        <taxon>Bacteria</taxon>
        <taxon>Pseudomonadati</taxon>
        <taxon>Pseudomonadota</taxon>
        <taxon>Alphaproteobacteria</taxon>
        <taxon>Hyphomicrobiales</taxon>
        <taxon>Stappiaceae</taxon>
        <taxon>Roseibium</taxon>
    </lineage>
</organism>
<reference evidence="7 8" key="1">
    <citation type="submission" date="2016-11" db="EMBL/GenBank/DDBJ databases">
        <authorList>
            <person name="Jaros S."/>
            <person name="Januszkiewicz K."/>
            <person name="Wedrychowicz H."/>
        </authorList>
    </citation>
    <scope>NUCLEOTIDE SEQUENCE [LARGE SCALE GENOMIC DNA]</scope>
    <source>
        <strain evidence="7 8">DSM 22153</strain>
    </source>
</reference>
<evidence type="ECO:0000256" key="4">
    <source>
        <dbReference type="ARBA" id="ARBA00023159"/>
    </source>
</evidence>
<dbReference type="PANTHER" id="PTHR30346:SF26">
    <property type="entry name" value="HYDROGEN PEROXIDE-INDUCIBLE GENES ACTIVATOR"/>
    <property type="match status" value="1"/>
</dbReference>
<protein>
    <submittedName>
        <fullName evidence="7">Transcriptional regulator, LysR family</fullName>
    </submittedName>
</protein>
<proteinExistence type="inferred from homology"/>
<dbReference type="FunFam" id="1.10.10.10:FF:000001">
    <property type="entry name" value="LysR family transcriptional regulator"/>
    <property type="match status" value="1"/>
</dbReference>
<dbReference type="SUPFAM" id="SSF53850">
    <property type="entry name" value="Periplasmic binding protein-like II"/>
    <property type="match status" value="1"/>
</dbReference>
<keyword evidence="5" id="KW-0804">Transcription</keyword>
<dbReference type="Proteomes" id="UP000186002">
    <property type="component" value="Unassembled WGS sequence"/>
</dbReference>
<dbReference type="PROSITE" id="PS50931">
    <property type="entry name" value="HTH_LYSR"/>
    <property type="match status" value="1"/>
</dbReference>
<dbReference type="GO" id="GO:0032993">
    <property type="term" value="C:protein-DNA complex"/>
    <property type="evidence" value="ECO:0007669"/>
    <property type="project" value="TreeGrafter"/>
</dbReference>
<evidence type="ECO:0000259" key="6">
    <source>
        <dbReference type="PROSITE" id="PS50931"/>
    </source>
</evidence>
<dbReference type="PRINTS" id="PR00039">
    <property type="entry name" value="HTHLYSR"/>
</dbReference>
<sequence length="319" mass="35219">MISLRQLRYLEALATHLHFRRAAEAVAVSQPALSMQIKELEAELGLKLIERQPNAVRLTREGEEIVSRARKILTDVRDLADYARQLSSPLSGPLRLGIIPSIAPYLLPRILPALNRAHPQLDLTIRETLTDPLTRELMAGELDAMIVALPVPEAGLCSASLFTDRFLLARQASDEVDPRARVCPDDIRSQNLLLLEEGHCLRDQALNYCASLPAPGRNALGATSLATVMQMVAAGFGVTLLPEICADVEVRDDRVLLQRFEDPQPARTVGLVWRRSSPRQQDFEALADTLRSTVGETLIPERPAARMTDRADAHSLSAH</sequence>
<dbReference type="InterPro" id="IPR005119">
    <property type="entry name" value="LysR_subst-bd"/>
</dbReference>
<dbReference type="InterPro" id="IPR036390">
    <property type="entry name" value="WH_DNA-bd_sf"/>
</dbReference>
<dbReference type="PANTHER" id="PTHR30346">
    <property type="entry name" value="TRANSCRIPTIONAL DUAL REGULATOR HCAR-RELATED"/>
    <property type="match status" value="1"/>
</dbReference>
<dbReference type="GO" id="GO:0003700">
    <property type="term" value="F:DNA-binding transcription factor activity"/>
    <property type="evidence" value="ECO:0007669"/>
    <property type="project" value="InterPro"/>
</dbReference>
<keyword evidence="3" id="KW-0238">DNA-binding</keyword>
<dbReference type="OrthoDB" id="9775392at2"/>
<dbReference type="InterPro" id="IPR000847">
    <property type="entry name" value="LysR_HTH_N"/>
</dbReference>
<evidence type="ECO:0000256" key="1">
    <source>
        <dbReference type="ARBA" id="ARBA00009437"/>
    </source>
</evidence>
<dbReference type="SUPFAM" id="SSF46785">
    <property type="entry name" value="Winged helix' DNA-binding domain"/>
    <property type="match status" value="1"/>
</dbReference>
<dbReference type="AlphaFoldDB" id="A0A1M7H8L0"/>
<accession>A0A1M7H8L0</accession>
<gene>
    <name evidence="7" type="ORF">SAMN05444272_2138</name>
</gene>
<dbReference type="Gene3D" id="1.10.10.10">
    <property type="entry name" value="Winged helix-like DNA-binding domain superfamily/Winged helix DNA-binding domain"/>
    <property type="match status" value="1"/>
</dbReference>
<evidence type="ECO:0000313" key="8">
    <source>
        <dbReference type="Proteomes" id="UP000186002"/>
    </source>
</evidence>
<evidence type="ECO:0000256" key="3">
    <source>
        <dbReference type="ARBA" id="ARBA00023125"/>
    </source>
</evidence>
<keyword evidence="4" id="KW-0010">Activator</keyword>
<dbReference type="GO" id="GO:0003677">
    <property type="term" value="F:DNA binding"/>
    <property type="evidence" value="ECO:0007669"/>
    <property type="project" value="UniProtKB-KW"/>
</dbReference>
<dbReference type="STRING" id="735517.SAMN05444272_2138"/>
<dbReference type="EMBL" id="FRBW01000002">
    <property type="protein sequence ID" value="SHM24703.1"/>
    <property type="molecule type" value="Genomic_DNA"/>
</dbReference>
<name>A0A1M7H8L0_9HYPH</name>
<dbReference type="Pfam" id="PF03466">
    <property type="entry name" value="LysR_substrate"/>
    <property type="match status" value="1"/>
</dbReference>
<dbReference type="Pfam" id="PF00126">
    <property type="entry name" value="HTH_1"/>
    <property type="match status" value="1"/>
</dbReference>
<dbReference type="CDD" id="cd08411">
    <property type="entry name" value="PBP2_OxyR"/>
    <property type="match status" value="1"/>
</dbReference>
<keyword evidence="2" id="KW-0805">Transcription regulation</keyword>
<evidence type="ECO:0000256" key="2">
    <source>
        <dbReference type="ARBA" id="ARBA00023015"/>
    </source>
</evidence>
<evidence type="ECO:0000256" key="5">
    <source>
        <dbReference type="ARBA" id="ARBA00023163"/>
    </source>
</evidence>
<feature type="domain" description="HTH lysR-type" evidence="6">
    <location>
        <begin position="2"/>
        <end position="59"/>
    </location>
</feature>
<dbReference type="Gene3D" id="3.40.190.10">
    <property type="entry name" value="Periplasmic binding protein-like II"/>
    <property type="match status" value="2"/>
</dbReference>